<dbReference type="PANTHER" id="PTHR43861">
    <property type="entry name" value="TRANS-ACONITATE 2-METHYLTRANSFERASE-RELATED"/>
    <property type="match status" value="1"/>
</dbReference>
<dbReference type="OrthoDB" id="552816at2"/>
<dbReference type="Gene3D" id="3.40.50.150">
    <property type="entry name" value="Vaccinia Virus protein VP39"/>
    <property type="match status" value="1"/>
</dbReference>
<accession>A0A5Q0BCG9</accession>
<dbReference type="InterPro" id="IPR029063">
    <property type="entry name" value="SAM-dependent_MTases_sf"/>
</dbReference>
<dbReference type="KEGG" id="mmob:F6R98_02055"/>
<proteinExistence type="predicted"/>
<dbReference type="Proteomes" id="UP000325755">
    <property type="component" value="Chromosome"/>
</dbReference>
<dbReference type="GO" id="GO:0008168">
    <property type="term" value="F:methyltransferase activity"/>
    <property type="evidence" value="ECO:0007669"/>
    <property type="project" value="UniProtKB-KW"/>
</dbReference>
<name>A0A5Q0BCG9_9GAMM</name>
<dbReference type="SUPFAM" id="SSF53335">
    <property type="entry name" value="S-adenosyl-L-methionine-dependent methyltransferases"/>
    <property type="match status" value="1"/>
</dbReference>
<dbReference type="CDD" id="cd02440">
    <property type="entry name" value="AdoMet_MTases"/>
    <property type="match status" value="1"/>
</dbReference>
<keyword evidence="5" id="KW-1185">Reference proteome</keyword>
<dbReference type="InParanoid" id="A0A5Q0BCG9"/>
<dbReference type="Pfam" id="PF13649">
    <property type="entry name" value="Methyltransf_25"/>
    <property type="match status" value="1"/>
</dbReference>
<evidence type="ECO:0000313" key="4">
    <source>
        <dbReference type="EMBL" id="QFY41555.1"/>
    </source>
</evidence>
<dbReference type="PANTHER" id="PTHR43861:SF1">
    <property type="entry name" value="TRANS-ACONITATE 2-METHYLTRANSFERASE"/>
    <property type="match status" value="1"/>
</dbReference>
<evidence type="ECO:0000259" key="3">
    <source>
        <dbReference type="Pfam" id="PF13649"/>
    </source>
</evidence>
<dbReference type="AlphaFoldDB" id="A0A5Q0BCG9"/>
<evidence type="ECO:0000313" key="5">
    <source>
        <dbReference type="Proteomes" id="UP000325755"/>
    </source>
</evidence>
<gene>
    <name evidence="4" type="ORF">F6R98_02055</name>
</gene>
<protein>
    <submittedName>
        <fullName evidence="4">Class I SAM-dependent methyltransferase</fullName>
    </submittedName>
</protein>
<keyword evidence="2 4" id="KW-0808">Transferase</keyword>
<keyword evidence="1 4" id="KW-0489">Methyltransferase</keyword>
<dbReference type="InterPro" id="IPR041698">
    <property type="entry name" value="Methyltransf_25"/>
</dbReference>
<reference evidence="4 5" key="1">
    <citation type="submission" date="2019-09" db="EMBL/GenBank/DDBJ databases">
        <title>Ecophysiology of the spiral-shaped methanotroph Methylospira mobilis as revealed by the complete genome sequence.</title>
        <authorList>
            <person name="Oshkin I.Y."/>
            <person name="Dedysh S.N."/>
            <person name="Miroshnikov K."/>
            <person name="Danilova O.V."/>
            <person name="Hakobyan A."/>
            <person name="Liesack W."/>
        </authorList>
    </citation>
    <scope>NUCLEOTIDE SEQUENCE [LARGE SCALE GENOMIC DNA]</scope>
    <source>
        <strain evidence="4 5">Shm1</strain>
    </source>
</reference>
<evidence type="ECO:0000256" key="2">
    <source>
        <dbReference type="ARBA" id="ARBA00022679"/>
    </source>
</evidence>
<sequence length="271" mass="30686">MFLIIIHEHTPLNPTPAVKFVTSDTQPRLDEISRFFDGQEIYRKVVLGNHMFHREIYAALSVFFKERRSTGRNSFLDAGCGDARFIPALLEAGGFRHYTGLDLSAVSLELAAQNLTALEARGLSIRLLQMDMLSGLEAITETFDTVFSSFALHHLTHEDKQEFFKRCFSVLNPGGLLVVVDTLRTETESREQYMDAIRIYAQNNWHCLEDAETEAALEHITTQDFPESFAALQVMADSAGFPELRQLICRDVWFQCVYTCKPPLKVDAVTA</sequence>
<feature type="domain" description="Methyltransferase" evidence="3">
    <location>
        <begin position="76"/>
        <end position="175"/>
    </location>
</feature>
<evidence type="ECO:0000256" key="1">
    <source>
        <dbReference type="ARBA" id="ARBA00022603"/>
    </source>
</evidence>
<dbReference type="EMBL" id="CP044205">
    <property type="protein sequence ID" value="QFY41555.1"/>
    <property type="molecule type" value="Genomic_DNA"/>
</dbReference>
<organism evidence="4 5">
    <name type="scientific">Candidatus Methylospira mobilis</name>
    <dbReference type="NCBI Taxonomy" id="1808979"/>
    <lineage>
        <taxon>Bacteria</taxon>
        <taxon>Pseudomonadati</taxon>
        <taxon>Pseudomonadota</taxon>
        <taxon>Gammaproteobacteria</taxon>
        <taxon>Methylococcales</taxon>
        <taxon>Methylococcaceae</taxon>
        <taxon>Candidatus Methylospira</taxon>
    </lineage>
</organism>
<dbReference type="GO" id="GO:0032259">
    <property type="term" value="P:methylation"/>
    <property type="evidence" value="ECO:0007669"/>
    <property type="project" value="UniProtKB-KW"/>
</dbReference>